<gene>
    <name evidence="1" type="ORF">DL762_009376</name>
</gene>
<dbReference type="PANTHER" id="PTHR24148">
    <property type="entry name" value="ANKYRIN REPEAT DOMAIN-CONTAINING PROTEIN 39 HOMOLOG-RELATED"/>
    <property type="match status" value="1"/>
</dbReference>
<proteinExistence type="predicted"/>
<evidence type="ECO:0000313" key="1">
    <source>
        <dbReference type="EMBL" id="RYO77260.1"/>
    </source>
</evidence>
<keyword evidence="2" id="KW-1185">Reference proteome</keyword>
<accession>A0ABY0GTU9</accession>
<evidence type="ECO:0000313" key="2">
    <source>
        <dbReference type="Proteomes" id="UP000294003"/>
    </source>
</evidence>
<sequence>MLGLTTPIVESITGLRASSKSSRIFSYLVPLVAQASEATDPRDMIYGLQGLLNLDLEVNYGKTVRQVYLDWHAKVIAPTLENGEVEVDLVSRAGIGLYEENEHNLPSWLPNLICDRVTRTALPTDELERYNQSLSEIGVDYLLYMKERDHPASIRPLQALYYTVHRGIDPYTGQRFPPELNPQSGAAQVFRNFCAFDLPTTTTGHDWSYVDLEAAGDFVAYLETRLRGCGDAVGTERRRRAPADMSLDGRQAQVMGAMVRWASVFNKAVFYTVRGYIGIGPRYTHVGDRLCVIDNCSLPVLLRMEGSARRLVGAAYAYGLSETQPRETIQSCGFREKDW</sequence>
<dbReference type="PANTHER" id="PTHR24148:SF64">
    <property type="entry name" value="HETEROKARYON INCOMPATIBILITY DOMAIN-CONTAINING PROTEIN"/>
    <property type="match status" value="1"/>
</dbReference>
<organism evidence="1 2">
    <name type="scientific">Monosporascus cannonballus</name>
    <dbReference type="NCBI Taxonomy" id="155416"/>
    <lineage>
        <taxon>Eukaryota</taxon>
        <taxon>Fungi</taxon>
        <taxon>Dikarya</taxon>
        <taxon>Ascomycota</taxon>
        <taxon>Pezizomycotina</taxon>
        <taxon>Sordariomycetes</taxon>
        <taxon>Xylariomycetidae</taxon>
        <taxon>Xylariales</taxon>
        <taxon>Xylariales incertae sedis</taxon>
        <taxon>Monosporascus</taxon>
    </lineage>
</organism>
<reference evidence="1 2" key="1">
    <citation type="submission" date="2018-06" db="EMBL/GenBank/DDBJ databases">
        <title>Complete Genomes of Monosporascus.</title>
        <authorList>
            <person name="Robinson A.J."/>
            <person name="Natvig D.O."/>
        </authorList>
    </citation>
    <scope>NUCLEOTIDE SEQUENCE [LARGE SCALE GENOMIC DNA]</scope>
    <source>
        <strain evidence="1 2">CBS 609.92</strain>
    </source>
</reference>
<name>A0ABY0GTU9_9PEZI</name>
<protein>
    <submittedName>
        <fullName evidence="1">Uncharacterized protein</fullName>
    </submittedName>
</protein>
<comment type="caution">
    <text evidence="1">The sequence shown here is derived from an EMBL/GenBank/DDBJ whole genome shotgun (WGS) entry which is preliminary data.</text>
</comment>
<dbReference type="Proteomes" id="UP000294003">
    <property type="component" value="Unassembled WGS sequence"/>
</dbReference>
<dbReference type="EMBL" id="QJNS01000481">
    <property type="protein sequence ID" value="RYO77260.1"/>
    <property type="molecule type" value="Genomic_DNA"/>
</dbReference>
<dbReference type="InterPro" id="IPR052895">
    <property type="entry name" value="HetReg/Transcr_Mod"/>
</dbReference>